<keyword evidence="1" id="KW-0812">Transmembrane</keyword>
<keyword evidence="1" id="KW-1133">Transmembrane helix</keyword>
<organism evidence="2 3">
    <name type="scientific">Hermanssonia centrifuga</name>
    <dbReference type="NCBI Taxonomy" id="98765"/>
    <lineage>
        <taxon>Eukaryota</taxon>
        <taxon>Fungi</taxon>
        <taxon>Dikarya</taxon>
        <taxon>Basidiomycota</taxon>
        <taxon>Agaricomycotina</taxon>
        <taxon>Agaricomycetes</taxon>
        <taxon>Polyporales</taxon>
        <taxon>Meruliaceae</taxon>
        <taxon>Hermanssonia</taxon>
    </lineage>
</organism>
<keyword evidence="3" id="KW-1185">Reference proteome</keyword>
<evidence type="ECO:0000313" key="2">
    <source>
        <dbReference type="EMBL" id="THG96670.1"/>
    </source>
</evidence>
<protein>
    <submittedName>
        <fullName evidence="2">Uncharacterized protein</fullName>
    </submittedName>
</protein>
<sequence>MKLQPYLYTIASNFDTTRDSVVFLVIVALPYLVLYLSDLLAYTHIQDRFWPSYREPG</sequence>
<gene>
    <name evidence="2" type="ORF">EW026_g5205</name>
</gene>
<reference evidence="2 3" key="1">
    <citation type="submission" date="2019-02" db="EMBL/GenBank/DDBJ databases">
        <title>Genome sequencing of the rare red list fungi Phlebia centrifuga.</title>
        <authorList>
            <person name="Buettner E."/>
            <person name="Kellner H."/>
        </authorList>
    </citation>
    <scope>NUCLEOTIDE SEQUENCE [LARGE SCALE GENOMIC DNA]</scope>
    <source>
        <strain evidence="2 3">DSM 108282</strain>
    </source>
</reference>
<dbReference type="AlphaFoldDB" id="A0A4S4KFS0"/>
<comment type="caution">
    <text evidence="2">The sequence shown here is derived from an EMBL/GenBank/DDBJ whole genome shotgun (WGS) entry which is preliminary data.</text>
</comment>
<keyword evidence="1" id="KW-0472">Membrane</keyword>
<dbReference type="Proteomes" id="UP000309038">
    <property type="component" value="Unassembled WGS sequence"/>
</dbReference>
<evidence type="ECO:0000256" key="1">
    <source>
        <dbReference type="SAM" id="Phobius"/>
    </source>
</evidence>
<feature type="transmembrane region" description="Helical" evidence="1">
    <location>
        <begin position="20"/>
        <end position="42"/>
    </location>
</feature>
<dbReference type="EMBL" id="SGPJ01000217">
    <property type="protein sequence ID" value="THG96670.1"/>
    <property type="molecule type" value="Genomic_DNA"/>
</dbReference>
<accession>A0A4S4KFS0</accession>
<name>A0A4S4KFS0_9APHY</name>
<evidence type="ECO:0000313" key="3">
    <source>
        <dbReference type="Proteomes" id="UP000309038"/>
    </source>
</evidence>
<proteinExistence type="predicted"/>